<evidence type="ECO:0000256" key="4">
    <source>
        <dbReference type="ARBA" id="ARBA00022833"/>
    </source>
</evidence>
<feature type="compositionally biased region" description="Basic and acidic residues" evidence="6">
    <location>
        <begin position="1136"/>
        <end position="1146"/>
    </location>
</feature>
<evidence type="ECO:0000256" key="3">
    <source>
        <dbReference type="ARBA" id="ARBA00022771"/>
    </source>
</evidence>
<keyword evidence="3" id="KW-0863">Zinc-finger</keyword>
<feature type="compositionally biased region" description="Basic and acidic residues" evidence="6">
    <location>
        <begin position="1154"/>
        <end position="1163"/>
    </location>
</feature>
<evidence type="ECO:0000256" key="5">
    <source>
        <dbReference type="ARBA" id="ARBA00023242"/>
    </source>
</evidence>
<evidence type="ECO:0000259" key="7">
    <source>
        <dbReference type="SMART" id="SM00249"/>
    </source>
</evidence>
<gene>
    <name evidence="8" type="ORF">C3L33_11549</name>
</gene>
<dbReference type="CDD" id="cd15566">
    <property type="entry name" value="PHD3_NSD"/>
    <property type="match status" value="1"/>
</dbReference>
<sequence>MRMRMQERGLGDWEREQRALMKDYATKPMSFKLLQCDWKWVMASSEDEGEAVPHSVSNYHFVNDKDEPVSFSQLPVRWNDGEGLDGERKQIFLHGDTDNGLQKIHKQVMAWKFDLSDENPQILVLSKENNWIRLQKPRKSFEDTIRTILITVHCLYSVKKNPELSRRSLWDHLSKVFRLYEIRPSENDLIDHANIISKAVEKDEILAKSKFLVTFLEEKPRKKKALDEDLGATANFIVDDEMIDELEESDGSDEEDDLFDSVCAICDNGGDILCCEGRCMRSFHATVEAGSDSSCESLGLTNEHVEAIQNFFCKNCQYKRHQCFCCGELGSSDKSLGAEVFPCVSATCGRFYHPRCVAKLLHRESAAEVKELQKKIADGESFTCPIHKCFKCKQGENKMDPDLQFAVCRRCPTSYHRKCLPRKIAFEDVDAEGIIQRAWEDLIPNRILIYCLDHDIDDELGTPIRTHIKFPDDGQKNKKQVSEKLQKKEGVVQKKNPLDLADACRKSSLGKVQKGVDFPSIKAGDGSSKKRVKRLTLPDPPKKQKVGDASVRPLNRNASVKVTKSTDENKVSLGDQLYNNFFGKGSVSVKSREEDTPDSEPKQTLTDKPLAKEKCVSLPLNDASKQRILALVKDAGSSITLEKIIENHKLPTTYGYSSRNVVDKSLTLGKVEVSIEAISAALKELEEGCSVEDAKIVCEPEVLNQIVKWKNKLGGYLSPFLNGARYTSLGRHFTKVDKLKEIVDLLHYYVQDGDTLLEPRLSLAFRTQLYRISDQNWSANLGLSTVPEMVDFCCGSNDFSLLMKEKLDKIGTRCSYKNYDLVQAKNNFNFEKRDWMTVKTDELPTGSKLIMGLNPPFGKNAKDANKFIDKALKFKPKLLILIAPPQTERLDKKDPPYDLIWEDDEMLAGKSFYLPGSVDVNDNQLDDWNLTTSLLNLWSRPDWTAKHKAIAQRHGHLSRLQERTNSKTQHETLVSDKAMEAHDPDGEIPMSIDDHPVQNVATEALVLESHKEGFPFDNEKREVHEHGNSGRGKNRSNEDSKKRAHVTNSETRHKTLVSHKAVGARDLNGQVPMSMDGHPVQNDAREARVLESHKEGFPFDKEKREVCEKHSNSGHRKNHSNEEIHEHSISSHRKNHSNEEVREHSNSSHRKHRSNEEVREHSNSSHRKNHSNVEIREHSNSSHRKNHSNEEHSNSSHRKHRSNEEVREHSNSSHRKNHSKEEVREHSNSRDRKSRSNEDSKKSRGDKRKSGRESSETSPAFKERGLSQERGQSPLSETFDKLPRLSPPIVSHGRSLADGRLSEPPEFGHFLTGYGENRVDEIDRGYGLSREEHVPGATRRWPSGASPIRSRDLDYGSGLGRVLDYGVRNLAETREHVPGGAREWPIGTSPSRGLDYGVGNLVAQFPGYHRDTTDNHGHRSYSSGFEQNYATGLAIPSDVRLYGQQQQYHDTIRGQRSSGYLRGGDPGFSSPYGHQNPTMGSSYDRMSTSAMDKYNFQLNELNHARVNPSAAVPPHHTAVRNGIPDPRAPPPGYRVDSMNSAQAPHLSYSQHNSSGWLN</sequence>
<dbReference type="InterPro" id="IPR013083">
    <property type="entry name" value="Znf_RING/FYVE/PHD"/>
</dbReference>
<comment type="caution">
    <text evidence="8">The sequence shown here is derived from an EMBL/GenBank/DDBJ whole genome shotgun (WGS) entry which is preliminary data.</text>
</comment>
<feature type="region of interest" description="Disordered" evidence="6">
    <location>
        <begin position="1012"/>
        <end position="1079"/>
    </location>
</feature>
<dbReference type="PANTHER" id="PTHR46235:SF3">
    <property type="entry name" value="PHD FINGER-CONTAINING PROTEIN DDB_G0268158"/>
    <property type="match status" value="1"/>
</dbReference>
<feature type="compositionally biased region" description="Basic and acidic residues" evidence="6">
    <location>
        <begin position="1219"/>
        <end position="1243"/>
    </location>
</feature>
<dbReference type="SMART" id="SM00249">
    <property type="entry name" value="PHD"/>
    <property type="match status" value="3"/>
</dbReference>
<feature type="compositionally biased region" description="Basic and acidic residues" evidence="6">
    <location>
        <begin position="1094"/>
        <end position="1111"/>
    </location>
</feature>
<keyword evidence="9" id="KW-1185">Reference proteome</keyword>
<organism evidence="8 9">
    <name type="scientific">Rhododendron williamsianum</name>
    <dbReference type="NCBI Taxonomy" id="262921"/>
    <lineage>
        <taxon>Eukaryota</taxon>
        <taxon>Viridiplantae</taxon>
        <taxon>Streptophyta</taxon>
        <taxon>Embryophyta</taxon>
        <taxon>Tracheophyta</taxon>
        <taxon>Spermatophyta</taxon>
        <taxon>Magnoliopsida</taxon>
        <taxon>eudicotyledons</taxon>
        <taxon>Gunneridae</taxon>
        <taxon>Pentapetalae</taxon>
        <taxon>asterids</taxon>
        <taxon>Ericales</taxon>
        <taxon>Ericaceae</taxon>
        <taxon>Ericoideae</taxon>
        <taxon>Rhodoreae</taxon>
        <taxon>Rhododendron</taxon>
    </lineage>
</organism>
<dbReference type="InterPro" id="IPR022702">
    <property type="entry name" value="Cytosine_MeTrfase1_RFD"/>
</dbReference>
<keyword evidence="2" id="KW-0479">Metal-binding</keyword>
<dbReference type="Gene3D" id="3.30.40.10">
    <property type="entry name" value="Zinc/RING finger domain, C3HC4 (zinc finger)"/>
    <property type="match status" value="2"/>
</dbReference>
<feature type="region of interest" description="Disordered" evidence="6">
    <location>
        <begin position="588"/>
        <end position="610"/>
    </location>
</feature>
<reference evidence="8 9" key="1">
    <citation type="journal article" date="2019" name="Genome Biol. Evol.">
        <title>The Rhododendron genome and chromosomal organization provide insight into shared whole-genome duplications across the heath family (Ericaceae).</title>
        <authorList>
            <person name="Soza V.L."/>
            <person name="Lindsley D."/>
            <person name="Waalkes A."/>
            <person name="Ramage E."/>
            <person name="Patwardhan R.P."/>
            <person name="Burton J.N."/>
            <person name="Adey A."/>
            <person name="Kumar A."/>
            <person name="Qiu R."/>
            <person name="Shendure J."/>
            <person name="Hall B."/>
        </authorList>
    </citation>
    <scope>NUCLEOTIDE SEQUENCE [LARGE SCALE GENOMIC DNA]</scope>
    <source>
        <strain evidence="8">RSF 1966-606</strain>
    </source>
</reference>
<dbReference type="InterPro" id="IPR055198">
    <property type="entry name" value="NSD_PHD"/>
</dbReference>
<comment type="subcellular location">
    <subcellularLocation>
        <location evidence="1">Nucleus</location>
    </subcellularLocation>
</comment>
<feature type="region of interest" description="Disordered" evidence="6">
    <location>
        <begin position="1451"/>
        <end position="1486"/>
    </location>
</feature>
<dbReference type="InterPro" id="IPR001965">
    <property type="entry name" value="Znf_PHD"/>
</dbReference>
<accession>A0A6A4LJQ8</accession>
<feature type="domain" description="Zinc finger PHD-type" evidence="7">
    <location>
        <begin position="389"/>
        <end position="455"/>
    </location>
</feature>
<dbReference type="GO" id="GO:0008270">
    <property type="term" value="F:zinc ion binding"/>
    <property type="evidence" value="ECO:0007669"/>
    <property type="project" value="UniProtKB-KW"/>
</dbReference>
<dbReference type="Proteomes" id="UP000428333">
    <property type="component" value="Linkage Group LG07"/>
</dbReference>
<protein>
    <recommendedName>
        <fullName evidence="7">Zinc finger PHD-type domain-containing protein</fullName>
    </recommendedName>
</protein>
<evidence type="ECO:0000256" key="2">
    <source>
        <dbReference type="ARBA" id="ARBA00022723"/>
    </source>
</evidence>
<feature type="region of interest" description="Disordered" evidence="6">
    <location>
        <begin position="1508"/>
        <end position="1539"/>
    </location>
</feature>
<keyword evidence="5" id="KW-0539">Nucleus</keyword>
<dbReference type="CDD" id="cd15565">
    <property type="entry name" value="PHD2_NSD"/>
    <property type="match status" value="1"/>
</dbReference>
<dbReference type="Pfam" id="PF12047">
    <property type="entry name" value="DNMT1-RFD"/>
    <property type="match status" value="1"/>
</dbReference>
<dbReference type="PANTHER" id="PTHR46235">
    <property type="entry name" value="PHD FINGER-CONTAINING PROTEIN DDB_G0268158"/>
    <property type="match status" value="1"/>
</dbReference>
<evidence type="ECO:0000313" key="8">
    <source>
        <dbReference type="EMBL" id="KAE9456521.1"/>
    </source>
</evidence>
<dbReference type="InterPro" id="IPR058939">
    <property type="entry name" value="Mtase_EDM2"/>
</dbReference>
<feature type="compositionally biased region" description="Basic and acidic residues" evidence="6">
    <location>
        <begin position="1171"/>
        <end position="1180"/>
    </location>
</feature>
<dbReference type="Pfam" id="PF22908">
    <property type="entry name" value="PHD_NSD"/>
    <property type="match status" value="1"/>
</dbReference>
<proteinExistence type="predicted"/>
<feature type="compositionally biased region" description="Basic and acidic residues" evidence="6">
    <location>
        <begin position="1202"/>
        <end position="1211"/>
    </location>
</feature>
<feature type="non-terminal residue" evidence="8">
    <location>
        <position position="1"/>
    </location>
</feature>
<feature type="compositionally biased region" description="Basic and acidic residues" evidence="6">
    <location>
        <begin position="1119"/>
        <end position="1129"/>
    </location>
</feature>
<dbReference type="Pfam" id="PF26055">
    <property type="entry name" value="Mtase_EDM2"/>
    <property type="match status" value="1"/>
</dbReference>
<feature type="domain" description="Zinc finger PHD-type" evidence="7">
    <location>
        <begin position="322"/>
        <end position="388"/>
    </location>
</feature>
<feature type="compositionally biased region" description="Polar residues" evidence="6">
    <location>
        <begin position="1472"/>
        <end position="1486"/>
    </location>
</feature>
<feature type="compositionally biased region" description="Basic and acidic residues" evidence="6">
    <location>
        <begin position="1251"/>
        <end position="1267"/>
    </location>
</feature>
<dbReference type="EMBL" id="QEFC01001721">
    <property type="protein sequence ID" value="KAE9456521.1"/>
    <property type="molecule type" value="Genomic_DNA"/>
</dbReference>
<keyword evidence="4" id="KW-0862">Zinc</keyword>
<evidence type="ECO:0000313" key="9">
    <source>
        <dbReference type="Proteomes" id="UP000428333"/>
    </source>
</evidence>
<feature type="region of interest" description="Disordered" evidence="6">
    <location>
        <begin position="516"/>
        <end position="567"/>
    </location>
</feature>
<feature type="compositionally biased region" description="Basic and acidic residues" evidence="6">
    <location>
        <begin position="1012"/>
        <end position="1028"/>
    </location>
</feature>
<name>A0A6A4LJQ8_9ERIC</name>
<feature type="region of interest" description="Disordered" evidence="6">
    <location>
        <begin position="1094"/>
        <end position="1303"/>
    </location>
</feature>
<evidence type="ECO:0000256" key="1">
    <source>
        <dbReference type="ARBA" id="ARBA00004123"/>
    </source>
</evidence>
<dbReference type="OrthoDB" id="21264at2759"/>
<evidence type="ECO:0000256" key="6">
    <source>
        <dbReference type="SAM" id="MobiDB-lite"/>
    </source>
</evidence>
<dbReference type="GO" id="GO:0005634">
    <property type="term" value="C:nucleus"/>
    <property type="evidence" value="ECO:0007669"/>
    <property type="project" value="UniProtKB-SubCell"/>
</dbReference>
<feature type="domain" description="Zinc finger PHD-type" evidence="7">
    <location>
        <begin position="262"/>
        <end position="317"/>
    </location>
</feature>